<dbReference type="RefSeq" id="WP_109339453.1">
    <property type="nucleotide sequence ID" value="NZ_CP029347.1"/>
</dbReference>
<dbReference type="InterPro" id="IPR013560">
    <property type="entry name" value="DUF1722"/>
</dbReference>
<dbReference type="EMBL" id="CP029347">
    <property type="protein sequence ID" value="AWL11835.1"/>
    <property type="molecule type" value="Genomic_DNA"/>
</dbReference>
<dbReference type="InterPro" id="IPR017087">
    <property type="entry name" value="UCP037004"/>
</dbReference>
<dbReference type="InterPro" id="IPR007553">
    <property type="entry name" value="2-thiour_desulf"/>
</dbReference>
<dbReference type="Pfam" id="PF04463">
    <property type="entry name" value="2-thiour_desulf"/>
    <property type="match status" value="1"/>
</dbReference>
<dbReference type="AlphaFoldDB" id="A0A2S2E2G1"/>
<sequence>MTATFARPKVGVSACVMGQKVRYDGGHKRSHFVTDKLAEVVEFKSLCPEVGMGMPVPRPTIHVRELNGEYRLTDTRDGRLDHTDKMQSFFDRQRPVLDTLDGFVLAAKSPSCGMERIKVYNESGELMHRKGEGVFVHLLRQHYPHLPLEEDGRLNDAGLREAFVTRVFAYRDFKQNVLASKKMAELVNFQSRYKLLLMAYSPAACRQLGRVVASASEHWQSAIDQYLTLFMATLSKPTTRKKHTNALMHLQGYFKQQLSAQDKQALSEQIDKYRRGYVPLMAPMALLQHHLRHHPDDYVSKQVYLDPYPEQLGIRNLMQ</sequence>
<dbReference type="Proteomes" id="UP000245728">
    <property type="component" value="Chromosome"/>
</dbReference>
<evidence type="ECO:0000313" key="3">
    <source>
        <dbReference type="Proteomes" id="UP000245728"/>
    </source>
</evidence>
<dbReference type="Pfam" id="PF08349">
    <property type="entry name" value="DUF1722"/>
    <property type="match status" value="1"/>
</dbReference>
<organism evidence="2 3">
    <name type="scientific">Saliniradius amylolyticus</name>
    <dbReference type="NCBI Taxonomy" id="2183582"/>
    <lineage>
        <taxon>Bacteria</taxon>
        <taxon>Pseudomonadati</taxon>
        <taxon>Pseudomonadota</taxon>
        <taxon>Gammaproteobacteria</taxon>
        <taxon>Alteromonadales</taxon>
        <taxon>Alteromonadaceae</taxon>
        <taxon>Saliniradius</taxon>
    </lineage>
</organism>
<evidence type="ECO:0000313" key="2">
    <source>
        <dbReference type="EMBL" id="AWL11835.1"/>
    </source>
</evidence>
<name>A0A2S2E2G1_9ALTE</name>
<accession>A0A2S2E2G1</accession>
<dbReference type="PANTHER" id="PTHR30087:SF0">
    <property type="entry name" value="INNER MEMBRANE PROTEIN"/>
    <property type="match status" value="1"/>
</dbReference>
<proteinExistence type="predicted"/>
<dbReference type="KEGG" id="salh:HMF8227_01357"/>
<feature type="domain" description="DUF1722" evidence="1">
    <location>
        <begin position="194"/>
        <end position="309"/>
    </location>
</feature>
<protein>
    <recommendedName>
        <fullName evidence="1">DUF1722 domain-containing protein</fullName>
    </recommendedName>
</protein>
<evidence type="ECO:0000259" key="1">
    <source>
        <dbReference type="Pfam" id="PF08349"/>
    </source>
</evidence>
<keyword evidence="3" id="KW-1185">Reference proteome</keyword>
<dbReference type="PANTHER" id="PTHR30087">
    <property type="entry name" value="INNER MEMBRANE PROTEIN"/>
    <property type="match status" value="1"/>
</dbReference>
<reference evidence="2 3" key="1">
    <citation type="submission" date="2018-05" db="EMBL/GenBank/DDBJ databases">
        <title>Salinimonas sp. HMF8227 Genome sequencing and assembly.</title>
        <authorList>
            <person name="Kang H."/>
            <person name="Kang J."/>
            <person name="Cha I."/>
            <person name="Kim H."/>
            <person name="Joh K."/>
        </authorList>
    </citation>
    <scope>NUCLEOTIDE SEQUENCE [LARGE SCALE GENOMIC DNA]</scope>
    <source>
        <strain evidence="2 3">HMF8227</strain>
    </source>
</reference>
<dbReference type="OrthoDB" id="495783at2"/>
<dbReference type="PIRSF" id="PIRSF037004">
    <property type="entry name" value="UCP037004"/>
    <property type="match status" value="1"/>
</dbReference>
<gene>
    <name evidence="2" type="ORF">HMF8227_01357</name>
</gene>